<dbReference type="Gene3D" id="2.50.20.10">
    <property type="entry name" value="Lipoprotein localisation LolA/LolB/LppX"/>
    <property type="match status" value="1"/>
</dbReference>
<evidence type="ECO:0000259" key="1">
    <source>
        <dbReference type="Pfam" id="PF17131"/>
    </source>
</evidence>
<name>A0A3B1ALU6_9ZZZZ</name>
<keyword evidence="2" id="KW-0449">Lipoprotein</keyword>
<evidence type="ECO:0000313" key="2">
    <source>
        <dbReference type="EMBL" id="VAW94844.1"/>
    </source>
</evidence>
<feature type="domain" description="Uncharacterized protein TP-0789" evidence="1">
    <location>
        <begin position="82"/>
        <end position="265"/>
    </location>
</feature>
<organism evidence="2">
    <name type="scientific">hydrothermal vent metagenome</name>
    <dbReference type="NCBI Taxonomy" id="652676"/>
    <lineage>
        <taxon>unclassified sequences</taxon>
        <taxon>metagenomes</taxon>
        <taxon>ecological metagenomes</taxon>
    </lineage>
</organism>
<dbReference type="CDD" id="cd16329">
    <property type="entry name" value="LolA_like"/>
    <property type="match status" value="1"/>
</dbReference>
<dbReference type="InterPro" id="IPR033399">
    <property type="entry name" value="TP_0789-like"/>
</dbReference>
<gene>
    <name evidence="2" type="ORF">MNBD_GAMMA22-1655</name>
</gene>
<protein>
    <submittedName>
        <fullName evidence="2">Outer membrane lipoprotein-sorting protein</fullName>
    </submittedName>
</protein>
<dbReference type="EMBL" id="UOFS01000019">
    <property type="protein sequence ID" value="VAW94844.1"/>
    <property type="molecule type" value="Genomic_DNA"/>
</dbReference>
<dbReference type="AlphaFoldDB" id="A0A3B1ALU6"/>
<accession>A0A3B1ALU6</accession>
<dbReference type="Pfam" id="PF17131">
    <property type="entry name" value="LolA_like"/>
    <property type="match status" value="1"/>
</dbReference>
<reference evidence="2" key="1">
    <citation type="submission" date="2018-06" db="EMBL/GenBank/DDBJ databases">
        <authorList>
            <person name="Zhirakovskaya E."/>
        </authorList>
    </citation>
    <scope>NUCLEOTIDE SEQUENCE</scope>
</reference>
<proteinExistence type="predicted"/>
<sequence>MKNINLLKLITLTLLPLTLLFSNHVLAETAEEKGKAIAIKADKLDSGWNDMKTKSVMILRNRHGQETTRRTHGKNLEVTGDGDKTLVVFDNPRDVKGTAFLTWSHSLKSDDQWLFLPALKRVKRISSSNKSGPFMGSEFAYEDISSNEVDKYTYKYIKNEKINDRDAFVIERYPQYKHTGYTKMVTWVDTVMYQPIKIDFYDLKNSLLKTLTYHGYKQYLNKYWRPDQMKVVNHQTGKSTVLNWEKYEFNTGLKSRDFDRNSLKRAR</sequence>